<comment type="caution">
    <text evidence="2">The sequence shown here is derived from an EMBL/GenBank/DDBJ whole genome shotgun (WGS) entry which is preliminary data.</text>
</comment>
<dbReference type="EMBL" id="MGJD01000010">
    <property type="protein sequence ID" value="OGN01117.1"/>
    <property type="molecule type" value="Genomic_DNA"/>
</dbReference>
<dbReference type="InterPro" id="IPR011701">
    <property type="entry name" value="MFS"/>
</dbReference>
<dbReference type="Gene3D" id="1.20.1250.20">
    <property type="entry name" value="MFS general substrate transporter like domains"/>
    <property type="match status" value="1"/>
</dbReference>
<dbReference type="InterPro" id="IPR052528">
    <property type="entry name" value="Sugar_transport-like"/>
</dbReference>
<dbReference type="InterPro" id="IPR036259">
    <property type="entry name" value="MFS_trans_sf"/>
</dbReference>
<proteinExistence type="predicted"/>
<keyword evidence="1" id="KW-1133">Transmembrane helix</keyword>
<dbReference type="SUPFAM" id="SSF103473">
    <property type="entry name" value="MFS general substrate transporter"/>
    <property type="match status" value="1"/>
</dbReference>
<accession>A0A1F8EJT5</accession>
<gene>
    <name evidence="2" type="ORF">A2650_00450</name>
</gene>
<organism evidence="2 3">
    <name type="scientific">Candidatus Yanofskybacteria bacterium RIFCSPHIGHO2_01_FULL_41_53</name>
    <dbReference type="NCBI Taxonomy" id="1802663"/>
    <lineage>
        <taxon>Bacteria</taxon>
        <taxon>Candidatus Yanofskyibacteriota</taxon>
    </lineage>
</organism>
<dbReference type="AlphaFoldDB" id="A0A1F8EJT5"/>
<keyword evidence="1" id="KW-0472">Membrane</keyword>
<dbReference type="GO" id="GO:0022857">
    <property type="term" value="F:transmembrane transporter activity"/>
    <property type="evidence" value="ECO:0007669"/>
    <property type="project" value="InterPro"/>
</dbReference>
<dbReference type="Proteomes" id="UP000177117">
    <property type="component" value="Unassembled WGS sequence"/>
</dbReference>
<sequence>MHINHVVKIMVWSDFYIEGGLSVFAPIFAVFIIGQIQNGSLEVVGFAAAISQIFKVGLQIPIARYLDKNHGEFDDFYSMVIGSILISLSPFMYLFASTANHIYIIHAIFGIGLAFFVPPRLAIFARHLDKEQENLEWSLKSVALGVSVAGAAALGGILAQRFGFSLVFIIGGIVTTIGTIIELKIFKDLREKVPRGMVKPQPKIP</sequence>
<feature type="transmembrane region" description="Helical" evidence="1">
    <location>
        <begin position="43"/>
        <end position="64"/>
    </location>
</feature>
<protein>
    <recommendedName>
        <fullName evidence="4">Major facilitator superfamily (MFS) profile domain-containing protein</fullName>
    </recommendedName>
</protein>
<evidence type="ECO:0008006" key="4">
    <source>
        <dbReference type="Google" id="ProtNLM"/>
    </source>
</evidence>
<dbReference type="PANTHER" id="PTHR23526:SF4">
    <property type="entry name" value="INTEGRAL MEMBRANE TRANSPORT PROTEIN"/>
    <property type="match status" value="1"/>
</dbReference>
<evidence type="ECO:0000313" key="3">
    <source>
        <dbReference type="Proteomes" id="UP000177117"/>
    </source>
</evidence>
<dbReference type="Pfam" id="PF07690">
    <property type="entry name" value="MFS_1"/>
    <property type="match status" value="1"/>
</dbReference>
<feature type="transmembrane region" description="Helical" evidence="1">
    <location>
        <begin position="102"/>
        <end position="125"/>
    </location>
</feature>
<feature type="transmembrane region" description="Helical" evidence="1">
    <location>
        <begin position="164"/>
        <end position="186"/>
    </location>
</feature>
<feature type="transmembrane region" description="Helical" evidence="1">
    <location>
        <begin position="76"/>
        <end position="96"/>
    </location>
</feature>
<reference evidence="2 3" key="1">
    <citation type="journal article" date="2016" name="Nat. Commun.">
        <title>Thousands of microbial genomes shed light on interconnected biogeochemical processes in an aquifer system.</title>
        <authorList>
            <person name="Anantharaman K."/>
            <person name="Brown C.T."/>
            <person name="Hug L.A."/>
            <person name="Sharon I."/>
            <person name="Castelle C.J."/>
            <person name="Probst A.J."/>
            <person name="Thomas B.C."/>
            <person name="Singh A."/>
            <person name="Wilkins M.J."/>
            <person name="Karaoz U."/>
            <person name="Brodie E.L."/>
            <person name="Williams K.H."/>
            <person name="Hubbard S.S."/>
            <person name="Banfield J.F."/>
        </authorList>
    </citation>
    <scope>NUCLEOTIDE SEQUENCE [LARGE SCALE GENOMIC DNA]</scope>
</reference>
<dbReference type="PANTHER" id="PTHR23526">
    <property type="entry name" value="INTEGRAL MEMBRANE TRANSPORT PROTEIN-RELATED"/>
    <property type="match status" value="1"/>
</dbReference>
<keyword evidence="1" id="KW-0812">Transmembrane</keyword>
<name>A0A1F8EJT5_9BACT</name>
<feature type="transmembrane region" description="Helical" evidence="1">
    <location>
        <begin position="137"/>
        <end position="158"/>
    </location>
</feature>
<feature type="transmembrane region" description="Helical" evidence="1">
    <location>
        <begin position="15"/>
        <end position="37"/>
    </location>
</feature>
<evidence type="ECO:0000256" key="1">
    <source>
        <dbReference type="SAM" id="Phobius"/>
    </source>
</evidence>
<evidence type="ECO:0000313" key="2">
    <source>
        <dbReference type="EMBL" id="OGN01117.1"/>
    </source>
</evidence>